<accession>A0A2G9HKX0</accession>
<dbReference type="Proteomes" id="UP000231279">
    <property type="component" value="Unassembled WGS sequence"/>
</dbReference>
<sequence>MRALSKPISSPNRAEKFPPPLMRFLRSNVGSRSRGRSRSSPMFYLRSKKRVPGVIETTQEPSSPKVTCIGQVRVRRSSKSKAKKTGGGAANRRRRWWFKKTLCCGKISSRFRSRKRPFRRLFSFCKWGSFFRSGYCKKVDATEDSFRVYSKSTEKNENIVRNCSSNSESDYSRNKYENLGDLAQEIKRDFLVGSSSPPKNALLLTRCRSAPYRSSSLAGRFWGSPLSEEKKENEAENEEKSEESEKPKISEENSKKLEENSVNKVQDFKGIIGGGAVHPLLLTRCKSEPARTGERLIPEANFLREKRLD</sequence>
<evidence type="ECO:0000256" key="1">
    <source>
        <dbReference type="SAM" id="MobiDB-lite"/>
    </source>
</evidence>
<reference evidence="3" key="1">
    <citation type="journal article" date="2018" name="Gigascience">
        <title>Genome assembly of the Pink Ipe (Handroanthus impetiginosus, Bignoniaceae), a highly valued, ecologically keystone Neotropical timber forest tree.</title>
        <authorList>
            <person name="Silva-Junior O.B."/>
            <person name="Grattapaglia D."/>
            <person name="Novaes E."/>
            <person name="Collevatti R.G."/>
        </authorList>
    </citation>
    <scope>NUCLEOTIDE SEQUENCE [LARGE SCALE GENOMIC DNA]</scope>
    <source>
        <strain evidence="3">cv. UFG-1</strain>
    </source>
</reference>
<feature type="compositionally biased region" description="Basic and acidic residues" evidence="1">
    <location>
        <begin position="243"/>
        <end position="261"/>
    </location>
</feature>
<keyword evidence="3" id="KW-1185">Reference proteome</keyword>
<name>A0A2G9HKX0_9LAMI</name>
<dbReference type="AlphaFoldDB" id="A0A2G9HKX0"/>
<protein>
    <submittedName>
        <fullName evidence="2">Uncharacterized protein</fullName>
    </submittedName>
</protein>
<proteinExistence type="predicted"/>
<dbReference type="OrthoDB" id="785861at2759"/>
<feature type="region of interest" description="Disordered" evidence="1">
    <location>
        <begin position="227"/>
        <end position="261"/>
    </location>
</feature>
<evidence type="ECO:0000313" key="2">
    <source>
        <dbReference type="EMBL" id="PIN17940.1"/>
    </source>
</evidence>
<dbReference type="PANTHER" id="PTHR33448:SF10">
    <property type="entry name" value="PROTAMINE P1 FAMILY PROTEIN"/>
    <property type="match status" value="1"/>
</dbReference>
<comment type="caution">
    <text evidence="2">The sequence shown here is derived from an EMBL/GenBank/DDBJ whole genome shotgun (WGS) entry which is preliminary data.</text>
</comment>
<dbReference type="STRING" id="429701.A0A2G9HKX0"/>
<dbReference type="PANTHER" id="PTHR33448">
    <property type="entry name" value="CHLOROPLAST PROTEIN HCF243-RELATED"/>
    <property type="match status" value="1"/>
</dbReference>
<evidence type="ECO:0000313" key="3">
    <source>
        <dbReference type="Proteomes" id="UP000231279"/>
    </source>
</evidence>
<gene>
    <name evidence="2" type="ORF">CDL12_09399</name>
</gene>
<dbReference type="EMBL" id="NKXS01001568">
    <property type="protein sequence ID" value="PIN17940.1"/>
    <property type="molecule type" value="Genomic_DNA"/>
</dbReference>
<organism evidence="2 3">
    <name type="scientific">Handroanthus impetiginosus</name>
    <dbReference type="NCBI Taxonomy" id="429701"/>
    <lineage>
        <taxon>Eukaryota</taxon>
        <taxon>Viridiplantae</taxon>
        <taxon>Streptophyta</taxon>
        <taxon>Embryophyta</taxon>
        <taxon>Tracheophyta</taxon>
        <taxon>Spermatophyta</taxon>
        <taxon>Magnoliopsida</taxon>
        <taxon>eudicotyledons</taxon>
        <taxon>Gunneridae</taxon>
        <taxon>Pentapetalae</taxon>
        <taxon>asterids</taxon>
        <taxon>lamiids</taxon>
        <taxon>Lamiales</taxon>
        <taxon>Bignoniaceae</taxon>
        <taxon>Crescentiina</taxon>
        <taxon>Tabebuia alliance</taxon>
        <taxon>Handroanthus</taxon>
    </lineage>
</organism>